<reference key="2">
    <citation type="journal article" date="2011" name="Extremophiles">
        <title>Genomic analyses of Acidianus hospitalis W1 a host for studying crenarchaeal virus and plasmid life cycles.</title>
        <authorList>
            <person name="You X.Y."/>
            <person name="Liu C."/>
            <person name="Wang S.Y."/>
            <person name="Jiang C.Y."/>
            <person name="Shah S.A."/>
            <person name="Prangishvili D."/>
            <person name="Liu S.J."/>
            <person name="Garrett R.A."/>
        </authorList>
    </citation>
    <scope>NUCLEOTIDE SEQUENCE</scope>
    <source>
        <strain>W1</strain>
    </source>
</reference>
<gene>
    <name evidence="2" type="ordered locus">Ahos_1993</name>
</gene>
<protein>
    <submittedName>
        <fullName evidence="2">HEPN domain-containing protein</fullName>
    </submittedName>
</protein>
<organism evidence="2 3">
    <name type="scientific">Acidianus hospitalis (strain W1)</name>
    <dbReference type="NCBI Taxonomy" id="933801"/>
    <lineage>
        <taxon>Archaea</taxon>
        <taxon>Thermoproteota</taxon>
        <taxon>Thermoprotei</taxon>
        <taxon>Sulfolobales</taxon>
        <taxon>Sulfolobaceae</taxon>
        <taxon>Acidianus</taxon>
    </lineage>
</organism>
<proteinExistence type="predicted"/>
<dbReference type="GeneID" id="10601492"/>
<dbReference type="Proteomes" id="UP000008458">
    <property type="component" value="Chromosome"/>
</dbReference>
<dbReference type="InterPro" id="IPR007842">
    <property type="entry name" value="HEPN_dom"/>
</dbReference>
<keyword evidence="3" id="KW-1185">Reference proteome</keyword>
<dbReference type="PROSITE" id="PS50910">
    <property type="entry name" value="HEPN"/>
    <property type="match status" value="1"/>
</dbReference>
<dbReference type="SUPFAM" id="SSF81593">
    <property type="entry name" value="Nucleotidyltransferase substrate binding subunit/domain"/>
    <property type="match status" value="1"/>
</dbReference>
<evidence type="ECO:0000313" key="2">
    <source>
        <dbReference type="EMBL" id="AEE94865.1"/>
    </source>
</evidence>
<name>F4B841_ACIHW</name>
<dbReference type="Gene3D" id="1.20.120.330">
    <property type="entry name" value="Nucleotidyltransferases domain 2"/>
    <property type="match status" value="1"/>
</dbReference>
<feature type="domain" description="HEPN" evidence="1">
    <location>
        <begin position="5"/>
        <end position="101"/>
    </location>
</feature>
<dbReference type="eggNOG" id="arCOG01191">
    <property type="taxonomic scope" value="Archaea"/>
</dbReference>
<dbReference type="RefSeq" id="WP_013776780.1">
    <property type="nucleotide sequence ID" value="NC_015518.1"/>
</dbReference>
<evidence type="ECO:0000313" key="3">
    <source>
        <dbReference type="Proteomes" id="UP000008458"/>
    </source>
</evidence>
<dbReference type="HOGENOM" id="CLU_123170_1_0_2"/>
<dbReference type="SMART" id="SM00748">
    <property type="entry name" value="HEPN"/>
    <property type="match status" value="1"/>
</dbReference>
<dbReference type="AlphaFoldDB" id="F4B841"/>
<evidence type="ECO:0000259" key="1">
    <source>
        <dbReference type="PROSITE" id="PS50910"/>
    </source>
</evidence>
<accession>F4B841</accession>
<dbReference type="Pfam" id="PF05168">
    <property type="entry name" value="HEPN"/>
    <property type="match status" value="1"/>
</dbReference>
<reference evidence="2 3" key="1">
    <citation type="journal article" date="2011" name="Extremophiles">
        <title>Genomic analysis of Acidianus hospitalis W1 a host for studying crenarchaeal virus and plasmid life cycles.</title>
        <authorList>
            <person name="You X.Y."/>
            <person name="Liu C."/>
            <person name="Wang S.Y."/>
            <person name="Jiang C.Y."/>
            <person name="Shah S.A."/>
            <person name="Prangishvili D."/>
            <person name="She Q."/>
            <person name="Liu S.J."/>
            <person name="Garrett R.A."/>
        </authorList>
    </citation>
    <scope>NUCLEOTIDE SEQUENCE [LARGE SCALE GENOMIC DNA]</scope>
    <source>
        <strain evidence="2 3">W1</strain>
    </source>
</reference>
<dbReference type="EMBL" id="CP002535">
    <property type="protein sequence ID" value="AEE94865.1"/>
    <property type="molecule type" value="Genomic_DNA"/>
</dbReference>
<dbReference type="KEGG" id="aho:Ahos_1993"/>
<sequence length="101" mass="11961">MSFLLKNSRDFLHVAKRDFEEGLWNLVLFHSEQALQLCVKYKIYLHAGDYPKTHNLNELFSGLSKFEEIDVDTTMLDLLTQSYIRQDIYLIPILKKLLKKL</sequence>